<accession>A0A841RRG9</accession>
<gene>
    <name evidence="2" type="ORF">GGQ92_002346</name>
</gene>
<organism evidence="2 3">
    <name type="scientific">Gracilibacillus halotolerans</name>
    <dbReference type="NCBI Taxonomy" id="74386"/>
    <lineage>
        <taxon>Bacteria</taxon>
        <taxon>Bacillati</taxon>
        <taxon>Bacillota</taxon>
        <taxon>Bacilli</taxon>
        <taxon>Bacillales</taxon>
        <taxon>Bacillaceae</taxon>
        <taxon>Gracilibacillus</taxon>
    </lineage>
</organism>
<comment type="caution">
    <text evidence="2">The sequence shown here is derived from an EMBL/GenBank/DDBJ whole genome shotgun (WGS) entry which is preliminary data.</text>
</comment>
<keyword evidence="1" id="KW-0732">Signal</keyword>
<feature type="chain" id="PRO_5039224278" description="YfkD-like protein" evidence="1">
    <location>
        <begin position="22"/>
        <end position="258"/>
    </location>
</feature>
<evidence type="ECO:0000313" key="2">
    <source>
        <dbReference type="EMBL" id="MBB6513534.1"/>
    </source>
</evidence>
<evidence type="ECO:0000256" key="1">
    <source>
        <dbReference type="SAM" id="SignalP"/>
    </source>
</evidence>
<dbReference type="InterPro" id="IPR025548">
    <property type="entry name" value="YfkD"/>
</dbReference>
<reference evidence="2 3" key="1">
    <citation type="submission" date="2020-08" db="EMBL/GenBank/DDBJ databases">
        <title>Genomic Encyclopedia of Type Strains, Phase IV (KMG-IV): sequencing the most valuable type-strain genomes for metagenomic binning, comparative biology and taxonomic classification.</title>
        <authorList>
            <person name="Goeker M."/>
        </authorList>
    </citation>
    <scope>NUCLEOTIDE SEQUENCE [LARGE SCALE GENOMIC DNA]</scope>
    <source>
        <strain evidence="2 3">DSM 11805</strain>
    </source>
</reference>
<dbReference type="RefSeq" id="WP_184248895.1">
    <property type="nucleotide sequence ID" value="NZ_BAAACU010000005.1"/>
</dbReference>
<dbReference type="Pfam" id="PF14167">
    <property type="entry name" value="YfkD"/>
    <property type="match status" value="1"/>
</dbReference>
<dbReference type="EMBL" id="JACHON010000013">
    <property type="protein sequence ID" value="MBB6513534.1"/>
    <property type="molecule type" value="Genomic_DNA"/>
</dbReference>
<name>A0A841RRG9_9BACI</name>
<evidence type="ECO:0008006" key="4">
    <source>
        <dbReference type="Google" id="ProtNLM"/>
    </source>
</evidence>
<protein>
    <recommendedName>
        <fullName evidence="4">YfkD-like protein</fullName>
    </recommendedName>
</protein>
<proteinExistence type="predicted"/>
<evidence type="ECO:0000313" key="3">
    <source>
        <dbReference type="Proteomes" id="UP000572212"/>
    </source>
</evidence>
<feature type="signal peptide" evidence="1">
    <location>
        <begin position="1"/>
        <end position="21"/>
    </location>
</feature>
<dbReference type="Proteomes" id="UP000572212">
    <property type="component" value="Unassembled WGS sequence"/>
</dbReference>
<sequence>MEKLGLSIVLAFMLLSIPLIAQQKENAIPDNVISIEKENTKQISDNNEETTEPNKEVKELLETSDIDIENPALIQLLNETSIKPTPFSIGYRAEVFLGNWPLHYKIKDQKTEWQFQQINANEYNNQGGEKKESIYYHQLEESRVVGALTTKVKGTDQLQQMIVAKVKEKEDLPVSFSATVGKGTRLSNTYDVPVGKKGTLKAYMPAVKATGEATYGEVYIQLKGTKKQIVIKNVTKQEVNAFLPISNHLYFQYTQTDS</sequence>
<keyword evidence="3" id="KW-1185">Reference proteome</keyword>
<dbReference type="AlphaFoldDB" id="A0A841RRG9"/>